<dbReference type="PRINTS" id="PR01100">
    <property type="entry name" value="SHIKIMTKNASE"/>
</dbReference>
<dbReference type="EMBL" id="UINC01017298">
    <property type="protein sequence ID" value="SVA71533.1"/>
    <property type="molecule type" value="Genomic_DNA"/>
</dbReference>
<protein>
    <recommendedName>
        <fullName evidence="8">Shikimate kinase</fullName>
    </recommendedName>
</protein>
<dbReference type="GO" id="GO:0004765">
    <property type="term" value="F:shikimate kinase activity"/>
    <property type="evidence" value="ECO:0007669"/>
    <property type="project" value="TreeGrafter"/>
</dbReference>
<accession>A0A381Y4Z2</accession>
<dbReference type="InterPro" id="IPR027417">
    <property type="entry name" value="P-loop_NTPase"/>
</dbReference>
<dbReference type="Pfam" id="PF01202">
    <property type="entry name" value="SKI"/>
    <property type="match status" value="1"/>
</dbReference>
<evidence type="ECO:0000256" key="1">
    <source>
        <dbReference type="ARBA" id="ARBA00022605"/>
    </source>
</evidence>
<evidence type="ECO:0000256" key="6">
    <source>
        <dbReference type="ARBA" id="ARBA00023141"/>
    </source>
</evidence>
<dbReference type="HAMAP" id="MF_00109">
    <property type="entry name" value="Shikimate_kinase"/>
    <property type="match status" value="1"/>
</dbReference>
<keyword evidence="3" id="KW-0547">Nucleotide-binding</keyword>
<dbReference type="GO" id="GO:0008652">
    <property type="term" value="P:amino acid biosynthetic process"/>
    <property type="evidence" value="ECO:0007669"/>
    <property type="project" value="UniProtKB-KW"/>
</dbReference>
<keyword evidence="5" id="KW-0067">ATP-binding</keyword>
<dbReference type="CDD" id="cd00464">
    <property type="entry name" value="SK"/>
    <property type="match status" value="1"/>
</dbReference>
<dbReference type="PANTHER" id="PTHR21087">
    <property type="entry name" value="SHIKIMATE KINASE"/>
    <property type="match status" value="1"/>
</dbReference>
<evidence type="ECO:0000313" key="7">
    <source>
        <dbReference type="EMBL" id="SVA71533.1"/>
    </source>
</evidence>
<organism evidence="7">
    <name type="scientific">marine metagenome</name>
    <dbReference type="NCBI Taxonomy" id="408172"/>
    <lineage>
        <taxon>unclassified sequences</taxon>
        <taxon>metagenomes</taxon>
        <taxon>ecological metagenomes</taxon>
    </lineage>
</organism>
<sequence length="175" mass="19377">MDYNIYLTGFSGTGKTTSGKALAGMLRVTFIDMDCEIENIQGKTIPQIFDTCGEGGFRQIETNFLKQISSTMGQVVSTGGGVPALEENRRIMSSAGKIICLTAKPEIILQRLKGHEEAAGEKAARPMLLSDYPLARIRRLLLERENFYSKSDLVVNTEFLEPESVAKRIIERLSL</sequence>
<evidence type="ECO:0000256" key="5">
    <source>
        <dbReference type="ARBA" id="ARBA00022840"/>
    </source>
</evidence>
<keyword evidence="4" id="KW-0418">Kinase</keyword>
<dbReference type="InterPro" id="IPR031322">
    <property type="entry name" value="Shikimate/glucono_kinase"/>
</dbReference>
<gene>
    <name evidence="7" type="ORF">METZ01_LOCUS124387</name>
</gene>
<dbReference type="PANTHER" id="PTHR21087:SF16">
    <property type="entry name" value="SHIKIMATE KINASE 1, CHLOROPLASTIC"/>
    <property type="match status" value="1"/>
</dbReference>
<dbReference type="AlphaFoldDB" id="A0A381Y4Z2"/>
<name>A0A381Y4Z2_9ZZZZ</name>
<keyword evidence="6" id="KW-0057">Aromatic amino acid biosynthesis</keyword>
<evidence type="ECO:0000256" key="3">
    <source>
        <dbReference type="ARBA" id="ARBA00022741"/>
    </source>
</evidence>
<dbReference type="GO" id="GO:0005524">
    <property type="term" value="F:ATP binding"/>
    <property type="evidence" value="ECO:0007669"/>
    <property type="project" value="UniProtKB-KW"/>
</dbReference>
<dbReference type="Gene3D" id="3.40.50.300">
    <property type="entry name" value="P-loop containing nucleotide triphosphate hydrolases"/>
    <property type="match status" value="1"/>
</dbReference>
<evidence type="ECO:0008006" key="8">
    <source>
        <dbReference type="Google" id="ProtNLM"/>
    </source>
</evidence>
<reference evidence="7" key="1">
    <citation type="submission" date="2018-05" db="EMBL/GenBank/DDBJ databases">
        <authorList>
            <person name="Lanie J.A."/>
            <person name="Ng W.-L."/>
            <person name="Kazmierczak K.M."/>
            <person name="Andrzejewski T.M."/>
            <person name="Davidsen T.M."/>
            <person name="Wayne K.J."/>
            <person name="Tettelin H."/>
            <person name="Glass J.I."/>
            <person name="Rusch D."/>
            <person name="Podicherti R."/>
            <person name="Tsui H.-C.T."/>
            <person name="Winkler M.E."/>
        </authorList>
    </citation>
    <scope>NUCLEOTIDE SEQUENCE</scope>
</reference>
<dbReference type="GO" id="GO:0005829">
    <property type="term" value="C:cytosol"/>
    <property type="evidence" value="ECO:0007669"/>
    <property type="project" value="TreeGrafter"/>
</dbReference>
<dbReference type="GO" id="GO:0009073">
    <property type="term" value="P:aromatic amino acid family biosynthetic process"/>
    <property type="evidence" value="ECO:0007669"/>
    <property type="project" value="UniProtKB-KW"/>
</dbReference>
<dbReference type="SUPFAM" id="SSF52540">
    <property type="entry name" value="P-loop containing nucleoside triphosphate hydrolases"/>
    <property type="match status" value="1"/>
</dbReference>
<proteinExistence type="inferred from homology"/>
<keyword evidence="2" id="KW-0808">Transferase</keyword>
<dbReference type="InterPro" id="IPR000623">
    <property type="entry name" value="Shikimate_kinase/TSH1"/>
</dbReference>
<evidence type="ECO:0000256" key="4">
    <source>
        <dbReference type="ARBA" id="ARBA00022777"/>
    </source>
</evidence>
<keyword evidence="1" id="KW-0028">Amino-acid biosynthesis</keyword>
<evidence type="ECO:0000256" key="2">
    <source>
        <dbReference type="ARBA" id="ARBA00022679"/>
    </source>
</evidence>